<protein>
    <recommendedName>
        <fullName evidence="6">Cytochrome c-type biogenesis protein H TPR domain-containing protein</fullName>
    </recommendedName>
</protein>
<evidence type="ECO:0000313" key="8">
    <source>
        <dbReference type="Proteomes" id="UP000321248"/>
    </source>
</evidence>
<keyword evidence="8" id="KW-1185">Reference proteome</keyword>
<comment type="caution">
    <text evidence="7">The sequence shown here is derived from an EMBL/GenBank/DDBJ whole genome shotgun (WGS) entry which is preliminary data.</text>
</comment>
<organism evidence="7 8">
    <name type="scientific">Alkalisalibacterium limincola</name>
    <dbReference type="NCBI Taxonomy" id="2699169"/>
    <lineage>
        <taxon>Bacteria</taxon>
        <taxon>Pseudomonadati</taxon>
        <taxon>Pseudomonadota</taxon>
        <taxon>Gammaproteobacteria</taxon>
        <taxon>Lysobacterales</taxon>
        <taxon>Lysobacteraceae</taxon>
        <taxon>Alkalisalibacterium</taxon>
    </lineage>
</organism>
<gene>
    <name evidence="7" type="ORF">FU658_01240</name>
</gene>
<accession>A0A5C8KY80</accession>
<evidence type="ECO:0000256" key="1">
    <source>
        <dbReference type="ARBA" id="ARBA00022737"/>
    </source>
</evidence>
<feature type="compositionally biased region" description="Basic residues" evidence="5">
    <location>
        <begin position="128"/>
        <end position="139"/>
    </location>
</feature>
<dbReference type="AlphaFoldDB" id="A0A5C8KY80"/>
<evidence type="ECO:0000256" key="5">
    <source>
        <dbReference type="SAM" id="MobiDB-lite"/>
    </source>
</evidence>
<dbReference type="InterPro" id="IPR019734">
    <property type="entry name" value="TPR_rpt"/>
</dbReference>
<dbReference type="PANTHER" id="PTHR47870:SF1">
    <property type="entry name" value="CYTOCHROME C-TYPE BIOGENESIS PROTEIN CCMH"/>
    <property type="match status" value="1"/>
</dbReference>
<evidence type="ECO:0000313" key="7">
    <source>
        <dbReference type="EMBL" id="TXK65767.1"/>
    </source>
</evidence>
<dbReference type="InterPro" id="IPR011990">
    <property type="entry name" value="TPR-like_helical_dom_sf"/>
</dbReference>
<feature type="region of interest" description="Disordered" evidence="5">
    <location>
        <begin position="125"/>
        <end position="174"/>
    </location>
</feature>
<dbReference type="SUPFAM" id="SSF48452">
    <property type="entry name" value="TPR-like"/>
    <property type="match status" value="1"/>
</dbReference>
<evidence type="ECO:0000259" key="6">
    <source>
        <dbReference type="Pfam" id="PF23914"/>
    </source>
</evidence>
<reference evidence="7 8" key="1">
    <citation type="submission" date="2019-08" db="EMBL/GenBank/DDBJ databases">
        <authorList>
            <person name="Karlyshev A.V."/>
        </authorList>
    </citation>
    <scope>NUCLEOTIDE SEQUENCE [LARGE SCALE GENOMIC DNA]</scope>
    <source>
        <strain evidence="7 8">Alg18-2.2</strain>
    </source>
</reference>
<feature type="repeat" description="TPR" evidence="4">
    <location>
        <begin position="44"/>
        <end position="77"/>
    </location>
</feature>
<dbReference type="PANTHER" id="PTHR47870">
    <property type="entry name" value="CYTOCHROME C-TYPE BIOGENESIS PROTEIN CCMH"/>
    <property type="match status" value="1"/>
</dbReference>
<name>A0A5C8KY80_9GAMM</name>
<proteinExistence type="predicted"/>
<dbReference type="OrthoDB" id="9776053at2"/>
<evidence type="ECO:0000256" key="3">
    <source>
        <dbReference type="ARBA" id="ARBA00022803"/>
    </source>
</evidence>
<keyword evidence="2" id="KW-0201">Cytochrome c-type biogenesis</keyword>
<keyword evidence="1" id="KW-0677">Repeat</keyword>
<dbReference type="Pfam" id="PF23914">
    <property type="entry name" value="TPR_CcmH_CycH"/>
    <property type="match status" value="1"/>
</dbReference>
<dbReference type="PROSITE" id="PS50005">
    <property type="entry name" value="TPR"/>
    <property type="match status" value="1"/>
</dbReference>
<evidence type="ECO:0000256" key="2">
    <source>
        <dbReference type="ARBA" id="ARBA00022748"/>
    </source>
</evidence>
<dbReference type="RefSeq" id="WP_147890440.1">
    <property type="nucleotide sequence ID" value="NZ_VRTS01000001.1"/>
</dbReference>
<dbReference type="Proteomes" id="UP000321248">
    <property type="component" value="Unassembled WGS sequence"/>
</dbReference>
<sequence length="174" mass="19211">MVVYITAGTPMSLIERGQLSGEPGSLEEAVDNLAAHLAENPDELEGWVLLGRSRKSQERFQEAELAFAQANRLAPDDPDILVEFAEARVLASPDRRMEGEPLEMILAALERDPTQQRGLLLLGIHHQQAGRRPKPRKRGSACSSRSAPMPPLRWSAASTTPGPRPAWRHWPVAQ</sequence>
<evidence type="ECO:0000256" key="4">
    <source>
        <dbReference type="PROSITE-ProRule" id="PRU00339"/>
    </source>
</evidence>
<feature type="domain" description="Cytochrome c-type biogenesis protein H TPR" evidence="6">
    <location>
        <begin position="33"/>
        <end position="131"/>
    </location>
</feature>
<dbReference type="EMBL" id="VRTS01000001">
    <property type="protein sequence ID" value="TXK65767.1"/>
    <property type="molecule type" value="Genomic_DNA"/>
</dbReference>
<dbReference type="Gene3D" id="1.25.40.10">
    <property type="entry name" value="Tetratricopeptide repeat domain"/>
    <property type="match status" value="1"/>
</dbReference>
<keyword evidence="3 4" id="KW-0802">TPR repeat</keyword>
<dbReference type="GO" id="GO:0017004">
    <property type="term" value="P:cytochrome complex assembly"/>
    <property type="evidence" value="ECO:0007669"/>
    <property type="project" value="UniProtKB-KW"/>
</dbReference>
<dbReference type="InterPro" id="IPR056413">
    <property type="entry name" value="TPR_CcmH_CycH"/>
</dbReference>
<dbReference type="InterPro" id="IPR051263">
    <property type="entry name" value="C-type_cytochrome_biogenesis"/>
</dbReference>